<evidence type="ECO:0000313" key="3">
    <source>
        <dbReference type="Proteomes" id="UP000185696"/>
    </source>
</evidence>
<keyword evidence="3" id="KW-1185">Reference proteome</keyword>
<reference evidence="2 3" key="1">
    <citation type="submission" date="2016-12" db="EMBL/GenBank/DDBJ databases">
        <title>The draft genome sequence of Actinophytocola xinjiangensis.</title>
        <authorList>
            <person name="Wang W."/>
            <person name="Yuan L."/>
        </authorList>
    </citation>
    <scope>NUCLEOTIDE SEQUENCE [LARGE SCALE GENOMIC DNA]</scope>
    <source>
        <strain evidence="2 3">CGMCC 4.4663</strain>
    </source>
</reference>
<accession>A0A7Z0WPM9</accession>
<dbReference type="Proteomes" id="UP000185696">
    <property type="component" value="Unassembled WGS sequence"/>
</dbReference>
<sequence>MLLAASAAAMTMATDAAAAPAKPADPRFGGERAVEMPAASGLAAKAVADGSLFTGVRPVRVLDTRSGIGLPQAGPVQPRGTITLDLSGAVPVGTWAVALNLTGVAPTSSSYVTVWPAEEGRPTASSLNLAANEIRSNAVTVALGPSRQVNLYNHNGAINLVADLAGHYAPDGQAFYNTRSPQRLLDTRSGRGAIPAGGTITVDTSAALGSSNAKAVTVNLTVVNPTASTYLTAYPTGTTRPNASSINVARNTVTANQVTVAVGPDRDIRLYNNSGSAHVIVDLVGDYDTGFGHAFYPTVPTRLIDTRDDPDGPLLGGYYYGWAMAESPSDPEAQISALVFNATGTGGTAATYLSLFPSGSPVPNASTLNLNARQTASNQATVALGWEYELGNYYGFNVYNNSGRVHVILDLAGYFAPPVL</sequence>
<keyword evidence="1" id="KW-0732">Signal</keyword>
<proteinExistence type="predicted"/>
<dbReference type="AlphaFoldDB" id="A0A7Z0WPM9"/>
<evidence type="ECO:0000313" key="2">
    <source>
        <dbReference type="EMBL" id="OLF12365.1"/>
    </source>
</evidence>
<dbReference type="EMBL" id="MSIF01000003">
    <property type="protein sequence ID" value="OLF12365.1"/>
    <property type="molecule type" value="Genomic_DNA"/>
</dbReference>
<gene>
    <name evidence="2" type="ORF">BLA60_10390</name>
</gene>
<organism evidence="2 3">
    <name type="scientific">Actinophytocola xinjiangensis</name>
    <dbReference type="NCBI Taxonomy" id="485602"/>
    <lineage>
        <taxon>Bacteria</taxon>
        <taxon>Bacillati</taxon>
        <taxon>Actinomycetota</taxon>
        <taxon>Actinomycetes</taxon>
        <taxon>Pseudonocardiales</taxon>
        <taxon>Pseudonocardiaceae</taxon>
    </lineage>
</organism>
<feature type="signal peptide" evidence="1">
    <location>
        <begin position="1"/>
        <end position="18"/>
    </location>
</feature>
<comment type="caution">
    <text evidence="2">The sequence shown here is derived from an EMBL/GenBank/DDBJ whole genome shotgun (WGS) entry which is preliminary data.</text>
</comment>
<evidence type="ECO:0000256" key="1">
    <source>
        <dbReference type="SAM" id="SignalP"/>
    </source>
</evidence>
<name>A0A7Z0WPM9_9PSEU</name>
<feature type="chain" id="PRO_5031332313" evidence="1">
    <location>
        <begin position="19"/>
        <end position="420"/>
    </location>
</feature>
<protein>
    <submittedName>
        <fullName evidence="2">Uncharacterized protein</fullName>
    </submittedName>
</protein>